<dbReference type="GO" id="GO:0046872">
    <property type="term" value="F:metal ion binding"/>
    <property type="evidence" value="ECO:0007669"/>
    <property type="project" value="UniProtKB-KW"/>
</dbReference>
<evidence type="ECO:0000256" key="18">
    <source>
        <dbReference type="PROSITE-ProRule" id="PRU00192"/>
    </source>
</evidence>
<evidence type="ECO:0000259" key="21">
    <source>
        <dbReference type="PROSITE" id="PS50002"/>
    </source>
</evidence>
<dbReference type="InterPro" id="IPR037396">
    <property type="entry name" value="FMN_HAD"/>
</dbReference>
<keyword evidence="8" id="KW-0288">FMN</keyword>
<dbReference type="GO" id="GO:0020037">
    <property type="term" value="F:heme binding"/>
    <property type="evidence" value="ECO:0007669"/>
    <property type="project" value="InterPro"/>
</dbReference>
<evidence type="ECO:0000256" key="11">
    <source>
        <dbReference type="ARBA" id="ARBA00023004"/>
    </source>
</evidence>
<dbReference type="Gene3D" id="3.20.20.70">
    <property type="entry name" value="Aldolase class I"/>
    <property type="match status" value="1"/>
</dbReference>
<dbReference type="InterPro" id="IPR001452">
    <property type="entry name" value="SH3_domain"/>
</dbReference>
<proteinExistence type="inferred from homology"/>
<evidence type="ECO:0000256" key="1">
    <source>
        <dbReference type="ARBA" id="ARBA00001917"/>
    </source>
</evidence>
<evidence type="ECO:0000256" key="15">
    <source>
        <dbReference type="ARBA" id="ARBA00061589"/>
    </source>
</evidence>
<keyword evidence="12" id="KW-0496">Mitochondrion</keyword>
<evidence type="ECO:0000256" key="4">
    <source>
        <dbReference type="ARBA" id="ARBA00011881"/>
    </source>
</evidence>
<dbReference type="InterPro" id="IPR008259">
    <property type="entry name" value="FMN_hydac_DH_AS"/>
</dbReference>
<dbReference type="PROSITE" id="PS51349">
    <property type="entry name" value="FMN_HYDROXY_ACID_DH_2"/>
    <property type="match status" value="1"/>
</dbReference>
<feature type="transmembrane region" description="Helical" evidence="20">
    <location>
        <begin position="439"/>
        <end position="460"/>
    </location>
</feature>
<dbReference type="InterPro" id="IPR037458">
    <property type="entry name" value="L-MDH/L-LDH_FMN-bd"/>
</dbReference>
<keyword evidence="7" id="KW-0285">Flavoprotein</keyword>
<feature type="domain" description="SH3" evidence="21">
    <location>
        <begin position="1491"/>
        <end position="1555"/>
    </location>
</feature>
<evidence type="ECO:0000256" key="19">
    <source>
        <dbReference type="SAM" id="MobiDB-lite"/>
    </source>
</evidence>
<comment type="subunit">
    <text evidence="4">Homotetramer.</text>
</comment>
<keyword evidence="5 18" id="KW-0728">SH3 domain</keyword>
<dbReference type="InterPro" id="IPR049456">
    <property type="entry name" value="Anoctamin_N_fung"/>
</dbReference>
<dbReference type="InterPro" id="IPR018506">
    <property type="entry name" value="Cyt_B5_heme-BS"/>
</dbReference>
<dbReference type="CDD" id="cd00174">
    <property type="entry name" value="SH3"/>
    <property type="match status" value="1"/>
</dbReference>
<feature type="compositionally biased region" description="Basic and acidic residues" evidence="19">
    <location>
        <begin position="1115"/>
        <end position="1128"/>
    </location>
</feature>
<evidence type="ECO:0000256" key="2">
    <source>
        <dbReference type="ARBA" id="ARBA00001970"/>
    </source>
</evidence>
<dbReference type="EC" id="1.1.2.3" evidence="16"/>
<evidence type="ECO:0000259" key="23">
    <source>
        <dbReference type="PROSITE" id="PS51349"/>
    </source>
</evidence>
<feature type="transmembrane region" description="Helical" evidence="20">
    <location>
        <begin position="605"/>
        <end position="625"/>
    </location>
</feature>
<evidence type="ECO:0000256" key="14">
    <source>
        <dbReference type="ARBA" id="ARBA00061137"/>
    </source>
</evidence>
<keyword evidence="11" id="KW-0408">Iron</keyword>
<comment type="catalytic activity">
    <reaction evidence="13">
        <text>(S)-lactate + 2 Fe(III)-[cytochrome c] = 2 Fe(II)-[cytochrome c] + pyruvate + 2 H(+)</text>
        <dbReference type="Rhea" id="RHEA:19909"/>
        <dbReference type="Rhea" id="RHEA-COMP:10350"/>
        <dbReference type="Rhea" id="RHEA-COMP:14399"/>
        <dbReference type="ChEBI" id="CHEBI:15361"/>
        <dbReference type="ChEBI" id="CHEBI:15378"/>
        <dbReference type="ChEBI" id="CHEBI:16651"/>
        <dbReference type="ChEBI" id="CHEBI:29033"/>
        <dbReference type="ChEBI" id="CHEBI:29034"/>
        <dbReference type="EC" id="1.1.2.3"/>
    </reaction>
    <physiologicalReaction direction="left-to-right" evidence="13">
        <dbReference type="Rhea" id="RHEA:19910"/>
    </physiologicalReaction>
</comment>
<keyword evidence="20" id="KW-0812">Transmembrane</keyword>
<dbReference type="FunFam" id="3.20.20.70:FF:000062">
    <property type="entry name" value="Cytochrome b2, mitochondrial, putative"/>
    <property type="match status" value="1"/>
</dbReference>
<feature type="transmembrane region" description="Helical" evidence="20">
    <location>
        <begin position="572"/>
        <end position="593"/>
    </location>
</feature>
<organism evidence="24 25">
    <name type="scientific">Verticillium longisporum</name>
    <name type="common">Verticillium dahliae var. longisporum</name>
    <dbReference type="NCBI Taxonomy" id="100787"/>
    <lineage>
        <taxon>Eukaryota</taxon>
        <taxon>Fungi</taxon>
        <taxon>Dikarya</taxon>
        <taxon>Ascomycota</taxon>
        <taxon>Pezizomycotina</taxon>
        <taxon>Sordariomycetes</taxon>
        <taxon>Hypocreomycetidae</taxon>
        <taxon>Glomerellales</taxon>
        <taxon>Plectosphaerellaceae</taxon>
        <taxon>Verticillium</taxon>
    </lineage>
</organism>
<comment type="cofactor">
    <cofactor evidence="2">
        <name>heme b</name>
        <dbReference type="ChEBI" id="CHEBI:60344"/>
    </cofactor>
</comment>
<sequence>MASLQNLYSSRSLQPGYGSNYNVDYVIHYQIPQTDRHEAEAAYVRLIEALVNVGLTTEVRPGDADALLIFVKIASDKVLSDQIYRSRLGDWLHGARTVGPDQELSATLKSEPVTEAERLRLVYLLMTKPRNEGGAGITPGTGAWKHVAGLFPLHNHDFNRKLIQKMSTKYTIDDDDLDGIRNTFGENVAFYFAFTQAYFTFLVFPAAAGFSAWLLLGQFSWFYALASCLWSVVFFEFWKRKEIDLAVQWGVRGVSKIQTPRPQFEFEHEAEDPVTGEPVKVYSPFKRLQTQLLQIPFAVACILVLGTLIVTCNSLEIFINEVYNGPFKQYLAFLPTVILVVMTPAFSTVLLRFAERLTQMENYETIDAHHAALVQKQFVLNFLTSYMALFFTAFIYIPFGNLLLPYLDFWRAAAQKMAPSDKFSTHEFVINPARISNQMFYFTVTAQVVNFLTETVLPYVKRKVLDEAKEVQAKISSSSAGPQVPDVPEEADFLARVRSEVLLPTYNVTDDYREMVIQFGYLSLFSVAWPLTACCFLINNWVELRSDAVKIAISSRRPIPWRADSIGPWLDAIGFLSWLGTLTSAGIVSLCSGKNPDGPAGARSDINAVAVLLSVFLAEHFYLVVQMAVRFVMTKLESPGLQKERKERYLMKKKLLEENLHQAVDEKAANPGIAKSDKITREALEDEARRASVRGSGGSDEMFWQRQRGIDDTVQIGRSLISKAASPCLRLTLASLSPSSSLLTATANLQLIDGVEPHQMDLVAGLVATPFREIVAKAATAVQNAGDDKDMLTEGQRLGRGADRILKAIEPLCDRMRTDHGAAFIDALKDNNDIAGYRSRLDLLLWDFDDVITAADYDRSKFIELQALCKEAGLAIREILMRMRLEPAAKEPLDPVSPASTHTAQMPGRRSSLPTPTAVEEPEYIPAPVPAPVPDELPAPAPTTPEPKVEEPSVPPPAPPAANPWELRMPPPIATGAAEELSPVVVVERRRPVSAIDSPVEHMSPVVSPAVVENDRDRRPSFHTPRRLDIGVDHMMQESTDRRHLTVSPDLVAAPTAEHSTCATERSSFSGRAHSFTGTIPEETAVEDAEAPPFVGATILPSHVYHRYSHTSNHSSDHSHPSRQRSQESLHSSVFDGRRDGTTSPAMMDHRASITSMQAPEESLSRAPMIPANFPPGIHDGIEAVPTNQSDYSELIPVDAATTEVGVVSSPPRREQDCSIGLSSSFYLYKGFCEGAKDVMRGGIGIKKTKKPGFAGMHIIARCSHCFYETDFQHVEQDVKNKGTSLEIAYKQHRTKKSAEEANYQSQGIGYRIRFLQKSHIATKRADETLYGCVFCIEAQATTEPSDATVFFTQRALFEHLARHARPLPHVKGLAVVDGGEVPFNLRNNYDLHFKTPPSRSPLAGREDEIATQATGRARTTVKRMYGMRMLGDRTPAFELAEGARVVGIEFPAKYEGEWAMGWHDGEYKSVPVDVLRLEVPGRGQVRMGAASGVEAVAKWRFAPKGKDIDWLRFDKGEVITNITWSSEEHWCWSGKNNKGQWGLFPQIFVDSNTTTRRPDDQTTRRPDDQETIAKMTLKSGLTGAEIAKHNDAKSCWVIVHGKAYDVTEFLPEHPGGQKIILKYAGKDATEEYEPIHPPDTLDKYLDKSKHLGPVDMASVVVETKEEDPDEMARQERFNQRPLLEQCYNLMDFEAVARRVMKKTAWGYYSSAADDEMTLRENHAAFHRIWFRPRILVDVEHVDFSTTMLGTKVDMPFYVTATALGKLGHPEGEVLLTRAAAKHNVIQMIPTLASCAFDEMLDAAAADQVQWLQLYVNKDRAITRKIVEHAEKRGCKGLFITVDAPQLGRREKDMRSKFTDPGSNVQSGQATDTSQGAARAISTFIDPALSWKDIPWFQSITKMPIILKGVQRVEDVLRAIEAGVQGVVLSNHGGRQLDFARSAIEVLAETMAVLREQGLENRIEIFIDGGVRRATDIIKALCLGAKGVGIGRPFLYAMAGYGFEGVDRAMQLLRDEMEMNMRLIGCTSVDQLNPSLIDIRSLYAHGNGTPGDNLAGAVYDPLATPVQRPKAPKSSKL</sequence>
<feature type="transmembrane region" description="Helical" evidence="20">
    <location>
        <begin position="519"/>
        <end position="542"/>
    </location>
</feature>
<evidence type="ECO:0000256" key="9">
    <source>
        <dbReference type="ARBA" id="ARBA00022723"/>
    </source>
</evidence>
<feature type="domain" description="Cytochrome b5 heme-binding" evidence="22">
    <location>
        <begin position="1579"/>
        <end position="1656"/>
    </location>
</feature>
<reference evidence="24 25" key="1">
    <citation type="submission" date="2015-05" db="EMBL/GenBank/DDBJ databases">
        <authorList>
            <person name="Wang D.B."/>
            <person name="Wang M."/>
        </authorList>
    </citation>
    <scope>NUCLEOTIDE SEQUENCE [LARGE SCALE GENOMIC DNA]</scope>
    <source>
        <strain evidence="24">VL1</strain>
    </source>
</reference>
<dbReference type="PROSITE" id="PS00191">
    <property type="entry name" value="CYTOCHROME_B5_1"/>
    <property type="match status" value="1"/>
</dbReference>
<dbReference type="FunFam" id="3.10.120.10:FF:000012">
    <property type="entry name" value="Mitochondrial cytochrome b2, putative"/>
    <property type="match status" value="1"/>
</dbReference>
<dbReference type="Gene3D" id="3.10.120.10">
    <property type="entry name" value="Cytochrome b5-like heme/steroid binding domain"/>
    <property type="match status" value="1"/>
</dbReference>
<dbReference type="InterPro" id="IPR001199">
    <property type="entry name" value="Cyt_B5-like_heme/steroid-bd"/>
</dbReference>
<dbReference type="PROSITE" id="PS50002">
    <property type="entry name" value="SH3"/>
    <property type="match status" value="1"/>
</dbReference>
<dbReference type="PANTHER" id="PTHR10578:SF148">
    <property type="entry name" value="L-LACTATE DEHYDROGENASE (CYTOCHROME)"/>
    <property type="match status" value="1"/>
</dbReference>
<dbReference type="Pfam" id="PF20877">
    <property type="entry name" value="Anoctamin_N"/>
    <property type="match status" value="1"/>
</dbReference>
<dbReference type="Gene3D" id="2.30.30.40">
    <property type="entry name" value="SH3 Domains"/>
    <property type="match status" value="1"/>
</dbReference>
<keyword evidence="9" id="KW-0479">Metal-binding</keyword>
<keyword evidence="10" id="KW-0560">Oxidoreductase</keyword>
<feature type="transmembrane region" description="Helical" evidence="20">
    <location>
        <begin position="292"/>
        <end position="310"/>
    </location>
</feature>
<comment type="cofactor">
    <cofactor evidence="1">
        <name>FMN</name>
        <dbReference type="ChEBI" id="CHEBI:58210"/>
    </cofactor>
</comment>
<evidence type="ECO:0000256" key="3">
    <source>
        <dbReference type="ARBA" id="ARBA00004569"/>
    </source>
</evidence>
<evidence type="ECO:0000313" key="24">
    <source>
        <dbReference type="EMBL" id="CRK29142.1"/>
    </source>
</evidence>
<dbReference type="Pfam" id="PF14604">
    <property type="entry name" value="SH3_9"/>
    <property type="match status" value="1"/>
</dbReference>
<feature type="region of interest" description="Disordered" evidence="19">
    <location>
        <begin position="891"/>
        <end position="960"/>
    </location>
</feature>
<dbReference type="PROSITE" id="PS50255">
    <property type="entry name" value="CYTOCHROME_B5_2"/>
    <property type="match status" value="1"/>
</dbReference>
<evidence type="ECO:0000256" key="8">
    <source>
        <dbReference type="ARBA" id="ARBA00022643"/>
    </source>
</evidence>
<dbReference type="EMBL" id="CVQH01021040">
    <property type="protein sequence ID" value="CRK29142.1"/>
    <property type="molecule type" value="Genomic_DNA"/>
</dbReference>
<dbReference type="InterPro" id="IPR049452">
    <property type="entry name" value="Anoctamin_TM"/>
</dbReference>
<evidence type="ECO:0000256" key="16">
    <source>
        <dbReference type="ARBA" id="ARBA00066458"/>
    </source>
</evidence>
<dbReference type="SUPFAM" id="SSF55856">
    <property type="entry name" value="Cytochrome b5-like heme/steroid binding domain"/>
    <property type="match status" value="1"/>
</dbReference>
<evidence type="ECO:0000313" key="25">
    <source>
        <dbReference type="Proteomes" id="UP000044602"/>
    </source>
</evidence>
<dbReference type="STRING" id="100787.A0A0G4M4M4"/>
<evidence type="ECO:0000256" key="20">
    <source>
        <dbReference type="SAM" id="Phobius"/>
    </source>
</evidence>
<dbReference type="PANTHER" id="PTHR10578">
    <property type="entry name" value="S -2-HYDROXY-ACID OXIDASE-RELATED"/>
    <property type="match status" value="1"/>
</dbReference>
<feature type="region of interest" description="Disordered" evidence="19">
    <location>
        <begin position="1109"/>
        <end position="1146"/>
    </location>
</feature>
<dbReference type="CDD" id="cd02922">
    <property type="entry name" value="FCB2_FMN"/>
    <property type="match status" value="1"/>
</dbReference>
<dbReference type="Pfam" id="PF04547">
    <property type="entry name" value="Anoctamin"/>
    <property type="match status" value="1"/>
</dbReference>
<comment type="subcellular location">
    <subcellularLocation>
        <location evidence="3">Mitochondrion intermembrane space</location>
    </subcellularLocation>
</comment>
<name>A0A0G4M4M4_VERLO</name>
<dbReference type="SUPFAM" id="SSF51395">
    <property type="entry name" value="FMN-linked oxidoreductases"/>
    <property type="match status" value="1"/>
</dbReference>
<feature type="transmembrane region" description="Helical" evidence="20">
    <location>
        <begin position="378"/>
        <end position="399"/>
    </location>
</feature>
<feature type="domain" description="FMN hydroxy acid dehydrogenase" evidence="23">
    <location>
        <begin position="1682"/>
        <end position="2042"/>
    </location>
</feature>
<comment type="similarity">
    <text evidence="15">In the N-terminal section; belongs to the cytochrome b5 family.</text>
</comment>
<dbReference type="SMART" id="SM01117">
    <property type="entry name" value="Cyt-b5"/>
    <property type="match status" value="1"/>
</dbReference>
<dbReference type="PRINTS" id="PR00363">
    <property type="entry name" value="CYTOCHROMEB5"/>
</dbReference>
<evidence type="ECO:0000256" key="12">
    <source>
        <dbReference type="ARBA" id="ARBA00023128"/>
    </source>
</evidence>
<evidence type="ECO:0000256" key="17">
    <source>
        <dbReference type="ARBA" id="ARBA00068515"/>
    </source>
</evidence>
<comment type="similarity">
    <text evidence="14">In the C-terminal section; belongs to the FMN-dependent alpha-hydroxy acid dehydrogenase family.</text>
</comment>
<dbReference type="GO" id="GO:0006089">
    <property type="term" value="P:lactate metabolic process"/>
    <property type="evidence" value="ECO:0007669"/>
    <property type="project" value="TreeGrafter"/>
</dbReference>
<dbReference type="Pfam" id="PF01070">
    <property type="entry name" value="FMN_dh"/>
    <property type="match status" value="1"/>
</dbReference>
<feature type="transmembrane region" description="Helical" evidence="20">
    <location>
        <begin position="188"/>
        <end position="215"/>
    </location>
</feature>
<evidence type="ECO:0000256" key="6">
    <source>
        <dbReference type="ARBA" id="ARBA00022617"/>
    </source>
</evidence>
<dbReference type="InterPro" id="IPR036028">
    <property type="entry name" value="SH3-like_dom_sf"/>
</dbReference>
<evidence type="ECO:0000256" key="7">
    <source>
        <dbReference type="ARBA" id="ARBA00022630"/>
    </source>
</evidence>
<evidence type="ECO:0000256" key="10">
    <source>
        <dbReference type="ARBA" id="ARBA00023002"/>
    </source>
</evidence>
<dbReference type="GO" id="GO:0005758">
    <property type="term" value="C:mitochondrial intermembrane space"/>
    <property type="evidence" value="ECO:0007669"/>
    <property type="project" value="UniProtKB-SubCell"/>
</dbReference>
<feature type="transmembrane region" description="Helical" evidence="20">
    <location>
        <begin position="221"/>
        <end position="238"/>
    </location>
</feature>
<dbReference type="InterPro" id="IPR013785">
    <property type="entry name" value="Aldolase_TIM"/>
</dbReference>
<dbReference type="PROSITE" id="PS00557">
    <property type="entry name" value="FMN_HYDROXY_ACID_DH_1"/>
    <property type="match status" value="1"/>
</dbReference>
<evidence type="ECO:0000256" key="5">
    <source>
        <dbReference type="ARBA" id="ARBA00022443"/>
    </source>
</evidence>
<gene>
    <name evidence="24" type="ORF">BN1708_015491</name>
</gene>
<keyword evidence="20" id="KW-0472">Membrane</keyword>
<keyword evidence="20" id="KW-1133">Transmembrane helix</keyword>
<dbReference type="InterPro" id="IPR000262">
    <property type="entry name" value="FMN-dep_DH"/>
</dbReference>
<dbReference type="Proteomes" id="UP000044602">
    <property type="component" value="Unassembled WGS sequence"/>
</dbReference>
<keyword evidence="6" id="KW-0349">Heme</keyword>
<dbReference type="Pfam" id="PF00173">
    <property type="entry name" value="Cyt-b5"/>
    <property type="match status" value="1"/>
</dbReference>
<dbReference type="SUPFAM" id="SSF50044">
    <property type="entry name" value="SH3-domain"/>
    <property type="match status" value="1"/>
</dbReference>
<keyword evidence="25" id="KW-1185">Reference proteome</keyword>
<dbReference type="GO" id="GO:0004460">
    <property type="term" value="F:L-lactate dehydrogenase (cytochrome) activity"/>
    <property type="evidence" value="ECO:0007669"/>
    <property type="project" value="UniProtKB-EC"/>
</dbReference>
<protein>
    <recommendedName>
        <fullName evidence="17">L-lactate dehydrogenase (cytochrome)</fullName>
        <ecNumber evidence="16">1.1.2.3</ecNumber>
    </recommendedName>
</protein>
<evidence type="ECO:0000259" key="22">
    <source>
        <dbReference type="PROSITE" id="PS50255"/>
    </source>
</evidence>
<evidence type="ECO:0000256" key="13">
    <source>
        <dbReference type="ARBA" id="ARBA00052399"/>
    </source>
</evidence>
<feature type="compositionally biased region" description="Pro residues" evidence="19">
    <location>
        <begin position="925"/>
        <end position="945"/>
    </location>
</feature>
<accession>A0A0G4M4M4</accession>
<feature type="transmembrane region" description="Helical" evidence="20">
    <location>
        <begin position="330"/>
        <end position="351"/>
    </location>
</feature>
<dbReference type="InterPro" id="IPR036400">
    <property type="entry name" value="Cyt_B5-like_heme/steroid_sf"/>
</dbReference>